<evidence type="ECO:0000313" key="2">
    <source>
        <dbReference type="Proteomes" id="UP001281147"/>
    </source>
</evidence>
<comment type="caution">
    <text evidence="1">The sequence shown here is derived from an EMBL/GenBank/DDBJ whole genome shotgun (WGS) entry which is preliminary data.</text>
</comment>
<evidence type="ECO:0000313" key="1">
    <source>
        <dbReference type="EMBL" id="KAK3712715.1"/>
    </source>
</evidence>
<dbReference type="Proteomes" id="UP001281147">
    <property type="component" value="Unassembled WGS sequence"/>
</dbReference>
<reference evidence="1" key="1">
    <citation type="submission" date="2023-07" db="EMBL/GenBank/DDBJ databases">
        <title>Black Yeasts Isolated from many extreme environments.</title>
        <authorList>
            <person name="Coleine C."/>
            <person name="Stajich J.E."/>
            <person name="Selbmann L."/>
        </authorList>
    </citation>
    <scope>NUCLEOTIDE SEQUENCE</scope>
    <source>
        <strain evidence="1">CCFEE 5714</strain>
    </source>
</reference>
<protein>
    <submittedName>
        <fullName evidence="1">Uncharacterized protein</fullName>
    </submittedName>
</protein>
<proteinExistence type="predicted"/>
<accession>A0ACC3NAQ8</accession>
<sequence>MPDKTAAYQQRWIEESLEYNISADLTTLFQQARLPVCSDSCSALDDSPILLFSPGYSFPRLIYNVLASAIASKGYTVITIDHPGDANIIIYPDGHAAYNNDTAQTLPVISEHSPIRSVDASFVIDQLSNATAMGELLPKRGPKPLPTDRVAMFGHSLGGVAAVVAAGKDSRIRAAINWDGTFIETPSNVSQPVLLMSHSKDDDTWLSTFPLLNGPKLWVNIDNTTHYSFSDIATLLAAAGQDATALADLLGTIAPSEMVRILVEYTTAWMDGVFAAKEGEPVLRWRQPRGFPEVSTVERSNA</sequence>
<name>A0ACC3NAQ8_9PEZI</name>
<keyword evidence="2" id="KW-1185">Reference proteome</keyword>
<dbReference type="EMBL" id="JAUTXU010000068">
    <property type="protein sequence ID" value="KAK3712715.1"/>
    <property type="molecule type" value="Genomic_DNA"/>
</dbReference>
<organism evidence="1 2">
    <name type="scientific">Vermiconidia calcicola</name>
    <dbReference type="NCBI Taxonomy" id="1690605"/>
    <lineage>
        <taxon>Eukaryota</taxon>
        <taxon>Fungi</taxon>
        <taxon>Dikarya</taxon>
        <taxon>Ascomycota</taxon>
        <taxon>Pezizomycotina</taxon>
        <taxon>Dothideomycetes</taxon>
        <taxon>Dothideomycetidae</taxon>
        <taxon>Mycosphaerellales</taxon>
        <taxon>Extremaceae</taxon>
        <taxon>Vermiconidia</taxon>
    </lineage>
</organism>
<gene>
    <name evidence="1" type="ORF">LTR37_008979</name>
</gene>